<organism evidence="1 2">
    <name type="scientific">Eumeta variegata</name>
    <name type="common">Bagworm moth</name>
    <name type="synonym">Eumeta japonica</name>
    <dbReference type="NCBI Taxonomy" id="151549"/>
    <lineage>
        <taxon>Eukaryota</taxon>
        <taxon>Metazoa</taxon>
        <taxon>Ecdysozoa</taxon>
        <taxon>Arthropoda</taxon>
        <taxon>Hexapoda</taxon>
        <taxon>Insecta</taxon>
        <taxon>Pterygota</taxon>
        <taxon>Neoptera</taxon>
        <taxon>Endopterygota</taxon>
        <taxon>Lepidoptera</taxon>
        <taxon>Glossata</taxon>
        <taxon>Ditrysia</taxon>
        <taxon>Tineoidea</taxon>
        <taxon>Psychidae</taxon>
        <taxon>Oiketicinae</taxon>
        <taxon>Eumeta</taxon>
    </lineage>
</organism>
<proteinExistence type="predicted"/>
<sequence>MSQLDWPNPPEGEKYCFGPHSPPCADVRVKISNAKLWTKNRTFIAWKLRAAGRKMYNREEEQLATSQMVRRRRPCKFTPIDYLKREPPFREIYTGAT</sequence>
<dbReference type="AlphaFoldDB" id="A0A4C1TXB2"/>
<keyword evidence="2" id="KW-1185">Reference proteome</keyword>
<reference evidence="1 2" key="1">
    <citation type="journal article" date="2019" name="Commun. Biol.">
        <title>The bagworm genome reveals a unique fibroin gene that provides high tensile strength.</title>
        <authorList>
            <person name="Kono N."/>
            <person name="Nakamura H."/>
            <person name="Ohtoshi R."/>
            <person name="Tomita M."/>
            <person name="Numata K."/>
            <person name="Arakawa K."/>
        </authorList>
    </citation>
    <scope>NUCLEOTIDE SEQUENCE [LARGE SCALE GENOMIC DNA]</scope>
</reference>
<comment type="caution">
    <text evidence="1">The sequence shown here is derived from an EMBL/GenBank/DDBJ whole genome shotgun (WGS) entry which is preliminary data.</text>
</comment>
<accession>A0A4C1TXB2</accession>
<gene>
    <name evidence="1" type="ORF">EVAR_12985_1</name>
</gene>
<evidence type="ECO:0000313" key="2">
    <source>
        <dbReference type="Proteomes" id="UP000299102"/>
    </source>
</evidence>
<dbReference type="Proteomes" id="UP000299102">
    <property type="component" value="Unassembled WGS sequence"/>
</dbReference>
<dbReference type="EMBL" id="BGZK01000098">
    <property type="protein sequence ID" value="GBP18524.1"/>
    <property type="molecule type" value="Genomic_DNA"/>
</dbReference>
<evidence type="ECO:0000313" key="1">
    <source>
        <dbReference type="EMBL" id="GBP18524.1"/>
    </source>
</evidence>
<name>A0A4C1TXB2_EUMVA</name>
<protein>
    <submittedName>
        <fullName evidence="1">Uncharacterized protein</fullName>
    </submittedName>
</protein>